<accession>A0A510E3N8</accession>
<dbReference type="STRING" id="1294262.GCA_001316085_00337"/>
<reference evidence="2 4" key="2">
    <citation type="journal article" date="2020" name="Int. J. Syst. Evol. Microbiol.">
        <title>Sulfuracidifex tepidarius gen. nov., sp. nov. and transfer of Sulfolobus metallicus Huber and Stetter 1992 to the genus Sulfuracidifex as Sulfuracidifex metallicus comb. nov.</title>
        <authorList>
            <person name="Itoh T."/>
            <person name="Miura T."/>
            <person name="Sakai H.D."/>
            <person name="Kato S."/>
            <person name="Ohkuma M."/>
            <person name="Takashina T."/>
        </authorList>
    </citation>
    <scope>NUCLEOTIDE SEQUENCE [LARGE SCALE GENOMIC DNA]</scope>
    <source>
        <strain evidence="2 4">IC-006</strain>
        <strain evidence="3">IC-007</strain>
    </source>
</reference>
<dbReference type="NCBIfam" id="NF041796">
    <property type="entry name" value="Ced_CedA"/>
    <property type="match status" value="1"/>
</dbReference>
<dbReference type="AlphaFoldDB" id="A0A510DW20"/>
<evidence type="ECO:0000313" key="5">
    <source>
        <dbReference type="Proteomes" id="UP000325030"/>
    </source>
</evidence>
<proteinExistence type="predicted"/>
<dbReference type="EMBL" id="AP018930">
    <property type="protein sequence ID" value="BBG27132.1"/>
    <property type="molecule type" value="Genomic_DNA"/>
</dbReference>
<reference evidence="5" key="1">
    <citation type="submission" date="2018-09" db="EMBL/GenBank/DDBJ databases">
        <title>Complete Genome Sequencing of Sulfolobus sp. JCM 16834.</title>
        <authorList>
            <person name="Kato S."/>
            <person name="Itoh T."/>
            <person name="Ohkuma M."/>
        </authorList>
    </citation>
    <scope>NUCLEOTIDE SEQUENCE [LARGE SCALE GENOMIC DNA]</scope>
    <source>
        <strain evidence="5">IC-007</strain>
    </source>
</reference>
<keyword evidence="4" id="KW-1185">Reference proteome</keyword>
<dbReference type="InterPro" id="IPR049688">
    <property type="entry name" value="CedA_arc"/>
</dbReference>
<name>A0A510DW20_9CREN</name>
<sequence>MNLSVLTYTIGAMIMALPIPIHGLKKWGPRLIGDSIYSAVLVNVYGGILYLIQEISQALGVSWANFGTWIETVISEEISIYTFVRAFSGLFSSLDPAIAIFFAPLSYVISILTGIITATETFLVLAFIINNYYGLFIALGIGLMSIPFRVGRGIGASLISFSIVFEAGLPYLPNFLQGLGMNPLDIELGMPTSAQLNNALTYMTTILIPTAMTSLLIMPLVYLGILSGLSMGLSYAIGGSQKLPIPVEIF</sequence>
<dbReference type="KEGG" id="step:IC006_1686"/>
<feature type="transmembrane region" description="Helical" evidence="1">
    <location>
        <begin position="122"/>
        <end position="146"/>
    </location>
</feature>
<protein>
    <submittedName>
        <fullName evidence="2">DNA import protein CedA</fullName>
    </submittedName>
</protein>
<evidence type="ECO:0000313" key="2">
    <source>
        <dbReference type="EMBL" id="BBG24374.1"/>
    </source>
</evidence>
<evidence type="ECO:0000313" key="4">
    <source>
        <dbReference type="Proteomes" id="UP000322983"/>
    </source>
</evidence>
<keyword evidence="1" id="KW-1133">Transmembrane helix</keyword>
<feature type="transmembrane region" description="Helical" evidence="1">
    <location>
        <begin position="199"/>
        <end position="225"/>
    </location>
</feature>
<gene>
    <name evidence="2" type="ORF">IC006_1686</name>
    <name evidence="3" type="ORF">IC007_1664</name>
</gene>
<dbReference type="Proteomes" id="UP000322983">
    <property type="component" value="Chromosome"/>
</dbReference>
<feature type="transmembrane region" description="Helical" evidence="1">
    <location>
        <begin position="6"/>
        <end position="24"/>
    </location>
</feature>
<feature type="transmembrane region" description="Helical" evidence="1">
    <location>
        <begin position="153"/>
        <end position="172"/>
    </location>
</feature>
<keyword evidence="1" id="KW-0472">Membrane</keyword>
<evidence type="ECO:0000256" key="1">
    <source>
        <dbReference type="SAM" id="Phobius"/>
    </source>
</evidence>
<accession>A0A510DW20</accession>
<dbReference type="Proteomes" id="UP000325030">
    <property type="component" value="Chromosome"/>
</dbReference>
<dbReference type="EMBL" id="AP018929">
    <property type="protein sequence ID" value="BBG24374.1"/>
    <property type="molecule type" value="Genomic_DNA"/>
</dbReference>
<organism evidence="2 4">
    <name type="scientific">Sulfuracidifex tepidarius</name>
    <dbReference type="NCBI Taxonomy" id="1294262"/>
    <lineage>
        <taxon>Archaea</taxon>
        <taxon>Thermoproteota</taxon>
        <taxon>Thermoprotei</taxon>
        <taxon>Sulfolobales</taxon>
        <taxon>Sulfolobaceae</taxon>
        <taxon>Sulfuracidifex</taxon>
    </lineage>
</organism>
<feature type="transmembrane region" description="Helical" evidence="1">
    <location>
        <begin position="96"/>
        <end position="116"/>
    </location>
</feature>
<keyword evidence="1" id="KW-0812">Transmembrane</keyword>
<feature type="transmembrane region" description="Helical" evidence="1">
    <location>
        <begin position="36"/>
        <end position="52"/>
    </location>
</feature>
<evidence type="ECO:0000313" key="3">
    <source>
        <dbReference type="EMBL" id="BBG27132.1"/>
    </source>
</evidence>